<dbReference type="Proteomes" id="UP000346198">
    <property type="component" value="Unassembled WGS sequence"/>
</dbReference>
<evidence type="ECO:0000259" key="3">
    <source>
        <dbReference type="Pfam" id="PF12708"/>
    </source>
</evidence>
<dbReference type="Gene3D" id="2.160.20.10">
    <property type="entry name" value="Single-stranded right-handed beta-helix, Pectin lyase-like"/>
    <property type="match status" value="1"/>
</dbReference>
<keyword evidence="2" id="KW-0472">Membrane</keyword>
<proteinExistence type="predicted"/>
<dbReference type="SUPFAM" id="SSF51126">
    <property type="entry name" value="Pectin lyase-like"/>
    <property type="match status" value="1"/>
</dbReference>
<feature type="region of interest" description="Disordered" evidence="1">
    <location>
        <begin position="413"/>
        <end position="434"/>
    </location>
</feature>
<feature type="domain" description="Rhamnogalacturonase A/B/Epimerase-like pectate lyase" evidence="3">
    <location>
        <begin position="54"/>
        <end position="239"/>
    </location>
</feature>
<gene>
    <name evidence="4" type="primary">cgiA_7</name>
    <name evidence="4" type="ORF">SCARR_00361</name>
</gene>
<keyword evidence="2" id="KW-0812">Transmembrane</keyword>
<protein>
    <submittedName>
        <fullName evidence="4">Iota-carrageenase</fullName>
    </submittedName>
</protein>
<dbReference type="EMBL" id="CAAHFH010000001">
    <property type="protein sequence ID" value="VGO18309.1"/>
    <property type="molecule type" value="Genomic_DNA"/>
</dbReference>
<evidence type="ECO:0000313" key="5">
    <source>
        <dbReference type="Proteomes" id="UP000346198"/>
    </source>
</evidence>
<evidence type="ECO:0000313" key="4">
    <source>
        <dbReference type="EMBL" id="VGO18309.1"/>
    </source>
</evidence>
<dbReference type="InterPro" id="IPR012334">
    <property type="entry name" value="Pectin_lyas_fold"/>
</dbReference>
<feature type="compositionally biased region" description="Basic residues" evidence="1">
    <location>
        <begin position="425"/>
        <end position="434"/>
    </location>
</feature>
<reference evidence="4 5" key="1">
    <citation type="submission" date="2019-04" db="EMBL/GenBank/DDBJ databases">
        <authorList>
            <person name="Van Vliet M D."/>
        </authorList>
    </citation>
    <scope>NUCLEOTIDE SEQUENCE [LARGE SCALE GENOMIC DNA]</scope>
    <source>
        <strain evidence="4 5">F21</strain>
    </source>
</reference>
<name>A0A6C2UEH0_9BACT</name>
<dbReference type="AlphaFoldDB" id="A0A6C2UEH0"/>
<accession>A0A6C2UEH0</accession>
<dbReference type="Pfam" id="PF12708">
    <property type="entry name" value="Pect-lyase_RHGA_epim"/>
    <property type="match status" value="1"/>
</dbReference>
<sequence>MQGLSPQLTENLMTKIYIVLITITFTLNAIALKSMERDFFNDTIDQVSKTVDLVTDYGANGTDAKDDSAALQKAIDEMTATSRGGKICIPSGIYYVSGVAIKSNVHLELDKGTTIRPENESGAVFSIGANSAAVSNVSVRCKTGEAGDRFAVDLSAVKPSVSATAVMAQNVDNFLISDINVVETSTVHSALRFNMATYNGDYFFPRNGVVKNVDDFGAHNGYGTVQVGGGTHILFDNITGTGGVTLRLESGSGGLKAVSGSMFDIVGRNITCTNGLAAVMISPHAMKNGTVDIDGVFSDSCRSAVRIDRGDTRNGSSPGHFAADSVVKNVTAVYGTNAQLKFGSCKWVPVELRDQISAGLNPDGISYSGPACCAVIYTAFGEEEGHFHVTVTNVNQVGFDYQPQKIMFEADAVPYRRRPDQAKGSKSKNEKKKK</sequence>
<dbReference type="InterPro" id="IPR024535">
    <property type="entry name" value="RHGA/B-epi-like_pectate_lyase"/>
</dbReference>
<organism evidence="4 5">
    <name type="scientific">Pontiella sulfatireligans</name>
    <dbReference type="NCBI Taxonomy" id="2750658"/>
    <lineage>
        <taxon>Bacteria</taxon>
        <taxon>Pseudomonadati</taxon>
        <taxon>Kiritimatiellota</taxon>
        <taxon>Kiritimatiellia</taxon>
        <taxon>Kiritimatiellales</taxon>
        <taxon>Pontiellaceae</taxon>
        <taxon>Pontiella</taxon>
    </lineage>
</organism>
<evidence type="ECO:0000256" key="2">
    <source>
        <dbReference type="SAM" id="Phobius"/>
    </source>
</evidence>
<dbReference type="InterPro" id="IPR011050">
    <property type="entry name" value="Pectin_lyase_fold/virulence"/>
</dbReference>
<feature type="transmembrane region" description="Helical" evidence="2">
    <location>
        <begin position="12"/>
        <end position="32"/>
    </location>
</feature>
<evidence type="ECO:0000256" key="1">
    <source>
        <dbReference type="SAM" id="MobiDB-lite"/>
    </source>
</evidence>
<keyword evidence="2" id="KW-1133">Transmembrane helix</keyword>
<keyword evidence="5" id="KW-1185">Reference proteome</keyword>